<dbReference type="Proteomes" id="UP000324222">
    <property type="component" value="Unassembled WGS sequence"/>
</dbReference>
<evidence type="ECO:0000313" key="3">
    <source>
        <dbReference type="Proteomes" id="UP000324222"/>
    </source>
</evidence>
<feature type="region of interest" description="Disordered" evidence="1">
    <location>
        <begin position="1"/>
        <end position="34"/>
    </location>
</feature>
<feature type="compositionally biased region" description="Polar residues" evidence="1">
    <location>
        <begin position="14"/>
        <end position="34"/>
    </location>
</feature>
<sequence>MRSVNRPVTMVAPQLTSTPDMPTHIASSCTEAPR</sequence>
<proteinExistence type="predicted"/>
<reference evidence="2 3" key="1">
    <citation type="submission" date="2019-05" db="EMBL/GenBank/DDBJ databases">
        <title>Another draft genome of Portunus trituberculatus and its Hox gene families provides insights of decapod evolution.</title>
        <authorList>
            <person name="Jeong J.-H."/>
            <person name="Song I."/>
            <person name="Kim S."/>
            <person name="Choi T."/>
            <person name="Kim D."/>
            <person name="Ryu S."/>
            <person name="Kim W."/>
        </authorList>
    </citation>
    <scope>NUCLEOTIDE SEQUENCE [LARGE SCALE GENOMIC DNA]</scope>
    <source>
        <tissue evidence="2">Muscle</tissue>
    </source>
</reference>
<dbReference type="EMBL" id="VSRR010124827">
    <property type="protein sequence ID" value="MPD00885.1"/>
    <property type="molecule type" value="Genomic_DNA"/>
</dbReference>
<comment type="caution">
    <text evidence="2">The sequence shown here is derived from an EMBL/GenBank/DDBJ whole genome shotgun (WGS) entry which is preliminary data.</text>
</comment>
<organism evidence="2 3">
    <name type="scientific">Portunus trituberculatus</name>
    <name type="common">Swimming crab</name>
    <name type="synonym">Neptunus trituberculatus</name>
    <dbReference type="NCBI Taxonomy" id="210409"/>
    <lineage>
        <taxon>Eukaryota</taxon>
        <taxon>Metazoa</taxon>
        <taxon>Ecdysozoa</taxon>
        <taxon>Arthropoda</taxon>
        <taxon>Crustacea</taxon>
        <taxon>Multicrustacea</taxon>
        <taxon>Malacostraca</taxon>
        <taxon>Eumalacostraca</taxon>
        <taxon>Eucarida</taxon>
        <taxon>Decapoda</taxon>
        <taxon>Pleocyemata</taxon>
        <taxon>Brachyura</taxon>
        <taxon>Eubrachyura</taxon>
        <taxon>Portunoidea</taxon>
        <taxon>Portunidae</taxon>
        <taxon>Portuninae</taxon>
        <taxon>Portunus</taxon>
    </lineage>
</organism>
<evidence type="ECO:0000313" key="2">
    <source>
        <dbReference type="EMBL" id="MPD00885.1"/>
    </source>
</evidence>
<protein>
    <submittedName>
        <fullName evidence="2">Uncharacterized protein</fullName>
    </submittedName>
</protein>
<keyword evidence="3" id="KW-1185">Reference proteome</keyword>
<dbReference type="AlphaFoldDB" id="A0A5B7K840"/>
<evidence type="ECO:0000256" key="1">
    <source>
        <dbReference type="SAM" id="MobiDB-lite"/>
    </source>
</evidence>
<gene>
    <name evidence="2" type="ORF">E2C01_096390</name>
</gene>
<accession>A0A5B7K840</accession>
<name>A0A5B7K840_PORTR</name>